<dbReference type="Proteomes" id="UP000521676">
    <property type="component" value="Unassembled WGS sequence"/>
</dbReference>
<gene>
    <name evidence="1" type="ORF">HXX08_06600</name>
    <name evidence="2" type="ORF">OZ401_000668</name>
</gene>
<reference evidence="2" key="2">
    <citation type="journal article" date="2024" name="Nature">
        <title>Anoxygenic phototroph of the Chloroflexota uses a type I reaction centre.</title>
        <authorList>
            <person name="Tsuji J.M."/>
            <person name="Shaw N.A."/>
            <person name="Nagashima S."/>
            <person name="Venkiteswaran J.J."/>
            <person name="Schiff S.L."/>
            <person name="Watanabe T."/>
            <person name="Fukui M."/>
            <person name="Hanada S."/>
            <person name="Tank M."/>
            <person name="Neufeld J.D."/>
        </authorList>
    </citation>
    <scope>NUCLEOTIDE SEQUENCE</scope>
    <source>
        <strain evidence="2">L227-S17</strain>
    </source>
</reference>
<dbReference type="EMBL" id="CP128399">
    <property type="protein sequence ID" value="WJW67402.1"/>
    <property type="molecule type" value="Genomic_DNA"/>
</dbReference>
<protein>
    <submittedName>
        <fullName evidence="1">Uncharacterized protein</fullName>
    </submittedName>
</protein>
<dbReference type="Proteomes" id="UP001431572">
    <property type="component" value="Chromosome 1"/>
</dbReference>
<dbReference type="EMBL" id="JACATZ010000001">
    <property type="protein sequence ID" value="NWJ45529.1"/>
    <property type="molecule type" value="Genomic_DNA"/>
</dbReference>
<sequence>MNQSEGISVVKILVIGVPPSVGTQFINSINMLNPSSIHQKYGAILPPIFESLSIGFGELKIDQHTMLHFYDIPNPEVISPFWDILAQNCIGDILVMHDYSDECISAALKIINFYLLKLRMVSTIVINSSSPIGTFPLQTIRKKLKLPKDVQMFECDIARPASVKVVLLGLLEHIYHLSK</sequence>
<evidence type="ECO:0000313" key="1">
    <source>
        <dbReference type="EMBL" id="NWJ45529.1"/>
    </source>
</evidence>
<organism evidence="1 3">
    <name type="scientific">Candidatus Chlorohelix allophototropha</name>
    <dbReference type="NCBI Taxonomy" id="3003348"/>
    <lineage>
        <taxon>Bacteria</taxon>
        <taxon>Bacillati</taxon>
        <taxon>Chloroflexota</taxon>
        <taxon>Chloroflexia</taxon>
        <taxon>Candidatus Chloroheliales</taxon>
        <taxon>Candidatus Chloroheliaceae</taxon>
        <taxon>Candidatus Chlorohelix</taxon>
    </lineage>
</organism>
<accession>A0A8T7M0R6</accession>
<evidence type="ECO:0000313" key="2">
    <source>
        <dbReference type="EMBL" id="WJW67402.1"/>
    </source>
</evidence>
<reference evidence="1 3" key="1">
    <citation type="submission" date="2020-06" db="EMBL/GenBank/DDBJ databases">
        <title>Anoxygenic phototrophic Chloroflexota member uses a Type I reaction center.</title>
        <authorList>
            <person name="Tsuji J.M."/>
            <person name="Shaw N.A."/>
            <person name="Nagashima S."/>
            <person name="Venkiteswaran J."/>
            <person name="Schiff S.L."/>
            <person name="Hanada S."/>
            <person name="Tank M."/>
            <person name="Neufeld J.D."/>
        </authorList>
    </citation>
    <scope>NUCLEOTIDE SEQUENCE [LARGE SCALE GENOMIC DNA]</scope>
    <source>
        <strain evidence="1">L227-S17</strain>
    </source>
</reference>
<proteinExistence type="predicted"/>
<evidence type="ECO:0000313" key="4">
    <source>
        <dbReference type="Proteomes" id="UP001431572"/>
    </source>
</evidence>
<dbReference type="RefSeq" id="WP_341469296.1">
    <property type="nucleotide sequence ID" value="NZ_CP128399.1"/>
</dbReference>
<dbReference type="AlphaFoldDB" id="A0A8T7M0R6"/>
<name>A0A8T7M0R6_9CHLR</name>
<evidence type="ECO:0000313" key="3">
    <source>
        <dbReference type="Proteomes" id="UP000521676"/>
    </source>
</evidence>
<keyword evidence="4" id="KW-1185">Reference proteome</keyword>